<dbReference type="InterPro" id="IPR011006">
    <property type="entry name" value="CheY-like_superfamily"/>
</dbReference>
<dbReference type="PRINTS" id="PR00344">
    <property type="entry name" value="BCTRLSENSOR"/>
</dbReference>
<geneLocation type="plasmid" evidence="9">
    <name>unnamed2</name>
</geneLocation>
<dbReference type="EMBL" id="MBEV02000011">
    <property type="protein sequence ID" value="MUP06926.1"/>
    <property type="molecule type" value="Genomic_DNA"/>
</dbReference>
<dbReference type="Pfam" id="PF19443">
    <property type="entry name" value="DAHL"/>
    <property type="match status" value="1"/>
</dbReference>
<reference evidence="8 15" key="1">
    <citation type="submission" date="2018-08" db="EMBL/GenBank/DDBJ databases">
        <title>Genome sequencing of Agrobacterium vitis strain ICMP 10754.</title>
        <authorList>
            <person name="Visnovsky S.B."/>
            <person name="Pitman A.R."/>
        </authorList>
    </citation>
    <scope>NUCLEOTIDE SEQUENCE [LARGE SCALE GENOMIC DNA]</scope>
    <source>
        <strain evidence="8 15">ICMP 10754</strain>
    </source>
</reference>
<dbReference type="AlphaFoldDB" id="A0A109CY08"/>
<keyword evidence="9" id="KW-0614">Plasmid</keyword>
<sequence>MTWDRLLPSRKVLLAINSWYVLALVVAAISFAVLAIGPWKNEKSSEAILTELQSIDVDCALLQRNVLRAHAGLLRNYRPLIVPLGRVRSSIANLQQLFKKARLEDVGELSELLARLKSSINTTDAAVASFGAQNVVFEDSLATFNQSISSLLRTSDSRDLNAAKVPELGYLMLQFSFRPNTELALQITQSLDQLQMSTNADKVAIQEVVRNGRVILGVLPRLNETVKLVQASGTFENTKKLQRAYLEADSLARVVEQRVRTFLGAVSVFFCFGIVILVHKLRRRTDRLARRLDFEEVIKKIGVCFEDSTETKQSLKSSAEAALGTIENFFEANQCVLGLVNVTENEIAETFSASAPPPSWNERRIRKIVSLVQADEHGSIFRDYPARKASCFNEDAPGRWALVAFKVSDRLVAVFGLRFDRDPVQPASSEVQLMELAAGCVSHYVVIRCKQTQRDILERRLKHAERLEAVGTLAGGIAHEFNNILGVILGYAEMAQNILHRRTYARHYIDRINAESNRARLIIDQILALSRRRERTARPFNLSALVREIAPSLRVALPSEVEVDFNIQSAQMIVEGNPLEIEQILMNLCKNAAEACIGSGRIEVSVYRSFVWKHKVLANGTIPAGDYILLSVEDNGGGIGEAALPHIFEPFFTTRAQCGGTGLGLSTVHGHVSAMAGFVDVISTVGRGTRFDIYLPTSAKKPVNSESFFGPEKIPLGSGEIVAVVEPDPVTLERYEETIAALGYEPVGFNTFKGLTDWVLAGKEADIVLIDHSSFLDGERVGSWVATLEKVPIIMIGQHQKNVSISADGEASNHFLQKPVSSKALAYVVRANIRTE</sequence>
<dbReference type="InterPro" id="IPR036890">
    <property type="entry name" value="HATPase_C_sf"/>
</dbReference>
<keyword evidence="5" id="KW-0472">Membrane</keyword>
<reference evidence="10 13" key="2">
    <citation type="submission" date="2019-11" db="EMBL/GenBank/DDBJ databases">
        <title>Whole-genome sequencing of Allorhizobium vitis.</title>
        <authorList>
            <person name="Gan H.M."/>
            <person name="Savka M.A."/>
        </authorList>
    </citation>
    <scope>NUCLEOTIDE SEQUENCE [LARGE SCALE GENOMIC DNA]</scope>
    <source>
        <strain evidence="10 13">AB4</strain>
    </source>
</reference>
<feature type="domain" description="Response regulatory" evidence="7">
    <location>
        <begin position="721"/>
        <end position="833"/>
    </location>
</feature>
<keyword evidence="5" id="KW-0812">Transmembrane</keyword>
<dbReference type="Proteomes" id="UP000175993">
    <property type="component" value="Unassembled WGS sequence"/>
</dbReference>
<dbReference type="SUPFAM" id="SSF47384">
    <property type="entry name" value="Homodimeric domain of signal transducing histidine kinase"/>
    <property type="match status" value="1"/>
</dbReference>
<dbReference type="InterPro" id="IPR003661">
    <property type="entry name" value="HisK_dim/P_dom"/>
</dbReference>
<dbReference type="EMBL" id="WPHU01000014">
    <property type="protein sequence ID" value="MVA59205.1"/>
    <property type="molecule type" value="Genomic_DNA"/>
</dbReference>
<dbReference type="InterPro" id="IPR005467">
    <property type="entry name" value="His_kinase_dom"/>
</dbReference>
<evidence type="ECO:0000313" key="10">
    <source>
        <dbReference type="EMBL" id="MUP06926.1"/>
    </source>
</evidence>
<feature type="domain" description="Histidine kinase" evidence="6">
    <location>
        <begin position="476"/>
        <end position="699"/>
    </location>
</feature>
<evidence type="ECO:0000313" key="16">
    <source>
        <dbReference type="Proteomes" id="UP000440716"/>
    </source>
</evidence>
<dbReference type="GO" id="GO:0000155">
    <property type="term" value="F:phosphorelay sensor kinase activity"/>
    <property type="evidence" value="ECO:0007669"/>
    <property type="project" value="InterPro"/>
</dbReference>
<dbReference type="GeneID" id="60684705"/>
<dbReference type="Proteomes" id="UP000440716">
    <property type="component" value="Unassembled WGS sequence"/>
</dbReference>
<evidence type="ECO:0000313" key="8">
    <source>
        <dbReference type="EMBL" id="KAA3522426.1"/>
    </source>
</evidence>
<feature type="modified residue" description="4-aspartylphosphate" evidence="4">
    <location>
        <position position="771"/>
    </location>
</feature>
<evidence type="ECO:0000313" key="14">
    <source>
        <dbReference type="Proteomes" id="UP000436692"/>
    </source>
</evidence>
<reference evidence="14 16" key="3">
    <citation type="submission" date="2019-12" db="EMBL/GenBank/DDBJ databases">
        <title>Whole-genome sequencing of Allorhizobium vitis.</title>
        <authorList>
            <person name="Gan H.M."/>
            <person name="Szegedi E."/>
            <person name="Burr T."/>
            <person name="Savka M.A."/>
        </authorList>
    </citation>
    <scope>NUCLEOTIDE SEQUENCE [LARGE SCALE GENOMIC DNA]</scope>
    <source>
        <strain evidence="12 16">CG415</strain>
        <strain evidence="11 14">CG989</strain>
    </source>
</reference>
<dbReference type="InterPro" id="IPR045812">
    <property type="entry name" value="DAHL"/>
</dbReference>
<keyword evidence="8" id="KW-0418">Kinase</keyword>
<dbReference type="Proteomes" id="UP000655037">
    <property type="component" value="Unassembled WGS sequence"/>
</dbReference>
<dbReference type="PANTHER" id="PTHR43065">
    <property type="entry name" value="SENSOR HISTIDINE KINASE"/>
    <property type="match status" value="1"/>
</dbReference>
<dbReference type="EC" id="2.7.13.3" evidence="2"/>
<dbReference type="Gene3D" id="1.10.287.130">
    <property type="match status" value="1"/>
</dbReference>
<dbReference type="RefSeq" id="WP_060716571.1">
    <property type="nucleotide sequence ID" value="NZ_CP055267.1"/>
</dbReference>
<name>A0A109CY08_AGRVI</name>
<gene>
    <name evidence="10" type="ORF">BBI04_019195</name>
    <name evidence="8" type="ORF">DXT89_21740</name>
    <name evidence="12" type="ORF">GOZ88_24185</name>
    <name evidence="11" type="ORF">GOZ95_22310</name>
    <name evidence="9" type="ORF">IEI95_001275</name>
</gene>
<evidence type="ECO:0000256" key="3">
    <source>
        <dbReference type="ARBA" id="ARBA00022553"/>
    </source>
</evidence>
<proteinExistence type="predicted"/>
<evidence type="ECO:0000313" key="11">
    <source>
        <dbReference type="EMBL" id="MUZ60166.1"/>
    </source>
</evidence>
<dbReference type="Pfam" id="PF02518">
    <property type="entry name" value="HATPase_c"/>
    <property type="match status" value="1"/>
</dbReference>
<comment type="caution">
    <text evidence="8">The sequence shown here is derived from an EMBL/GenBank/DDBJ whole genome shotgun (WGS) entry which is preliminary data.</text>
</comment>
<evidence type="ECO:0000256" key="1">
    <source>
        <dbReference type="ARBA" id="ARBA00000085"/>
    </source>
</evidence>
<dbReference type="Gene3D" id="3.40.50.2300">
    <property type="match status" value="1"/>
</dbReference>
<dbReference type="Proteomes" id="UP000436911">
    <property type="component" value="Unassembled WGS sequence"/>
</dbReference>
<dbReference type="PROSITE" id="PS50109">
    <property type="entry name" value="HIS_KIN"/>
    <property type="match status" value="1"/>
</dbReference>
<evidence type="ECO:0000256" key="2">
    <source>
        <dbReference type="ARBA" id="ARBA00012438"/>
    </source>
</evidence>
<dbReference type="PANTHER" id="PTHR43065:SF42">
    <property type="entry name" value="TWO-COMPONENT SENSOR PPRA"/>
    <property type="match status" value="1"/>
</dbReference>
<evidence type="ECO:0000313" key="15">
    <source>
        <dbReference type="Proteomes" id="UP000436911"/>
    </source>
</evidence>
<dbReference type="EMBL" id="WPHM01000014">
    <property type="protein sequence ID" value="MUZ60166.1"/>
    <property type="molecule type" value="Genomic_DNA"/>
</dbReference>
<dbReference type="EMBL" id="JACXXJ020000002">
    <property type="protein sequence ID" value="MBF2712895.1"/>
    <property type="molecule type" value="Genomic_DNA"/>
</dbReference>
<feature type="transmembrane region" description="Helical" evidence="5">
    <location>
        <begin position="12"/>
        <end position="39"/>
    </location>
</feature>
<dbReference type="InterPro" id="IPR001789">
    <property type="entry name" value="Sig_transdc_resp-reg_receiver"/>
</dbReference>
<comment type="catalytic activity">
    <reaction evidence="1">
        <text>ATP + protein L-histidine = ADP + protein N-phospho-L-histidine.</text>
        <dbReference type="EC" id="2.7.13.3"/>
    </reaction>
</comment>
<dbReference type="Pfam" id="PF00512">
    <property type="entry name" value="HisKA"/>
    <property type="match status" value="1"/>
</dbReference>
<evidence type="ECO:0000259" key="7">
    <source>
        <dbReference type="PROSITE" id="PS50110"/>
    </source>
</evidence>
<dbReference type="Gene3D" id="3.30.565.10">
    <property type="entry name" value="Histidine kinase-like ATPase, C-terminal domain"/>
    <property type="match status" value="1"/>
</dbReference>
<dbReference type="SUPFAM" id="SSF55874">
    <property type="entry name" value="ATPase domain of HSP90 chaperone/DNA topoisomerase II/histidine kinase"/>
    <property type="match status" value="1"/>
</dbReference>
<dbReference type="NCBIfam" id="NF010411">
    <property type="entry name" value="PRK13837.1"/>
    <property type="match status" value="1"/>
</dbReference>
<accession>A0A109CY08</accession>
<evidence type="ECO:0000259" key="6">
    <source>
        <dbReference type="PROSITE" id="PS50109"/>
    </source>
</evidence>
<protein>
    <recommendedName>
        <fullName evidence="2">histidine kinase</fullName>
        <ecNumber evidence="2">2.7.13.3</ecNumber>
    </recommendedName>
</protein>
<dbReference type="SUPFAM" id="SSF52172">
    <property type="entry name" value="CheY-like"/>
    <property type="match status" value="1"/>
</dbReference>
<feature type="transmembrane region" description="Helical" evidence="5">
    <location>
        <begin position="262"/>
        <end position="281"/>
    </location>
</feature>
<dbReference type="EMBL" id="QUSG01000018">
    <property type="protein sequence ID" value="KAA3522426.1"/>
    <property type="molecule type" value="Genomic_DNA"/>
</dbReference>
<keyword evidence="3 4" id="KW-0597">Phosphoprotein</keyword>
<dbReference type="PROSITE" id="PS50110">
    <property type="entry name" value="RESPONSE_REGULATORY"/>
    <property type="match status" value="1"/>
</dbReference>
<evidence type="ECO:0000256" key="4">
    <source>
        <dbReference type="PROSITE-ProRule" id="PRU00169"/>
    </source>
</evidence>
<reference evidence="9" key="4">
    <citation type="submission" date="2020-11" db="EMBL/GenBank/DDBJ databases">
        <title>Agrobacterium vitis strain K377 genome.</title>
        <authorList>
            <person name="Xi H."/>
        </authorList>
    </citation>
    <scope>NUCLEOTIDE SEQUENCE</scope>
    <source>
        <strain evidence="9">K377</strain>
        <plasmid evidence="9">unnamed2</plasmid>
    </source>
</reference>
<organism evidence="8 15">
    <name type="scientific">Agrobacterium vitis</name>
    <name type="common">Rhizobium vitis</name>
    <dbReference type="NCBI Taxonomy" id="373"/>
    <lineage>
        <taxon>Bacteria</taxon>
        <taxon>Pseudomonadati</taxon>
        <taxon>Pseudomonadota</taxon>
        <taxon>Alphaproteobacteria</taxon>
        <taxon>Hyphomicrobiales</taxon>
        <taxon>Rhizobiaceae</taxon>
        <taxon>Rhizobium/Agrobacterium group</taxon>
        <taxon>Agrobacterium</taxon>
    </lineage>
</organism>
<dbReference type="InterPro" id="IPR003594">
    <property type="entry name" value="HATPase_dom"/>
</dbReference>
<dbReference type="OrthoDB" id="7533341at2"/>
<keyword evidence="8" id="KW-0808">Transferase</keyword>
<keyword evidence="5" id="KW-1133">Transmembrane helix</keyword>
<dbReference type="InterPro" id="IPR036097">
    <property type="entry name" value="HisK_dim/P_sf"/>
</dbReference>
<dbReference type="InterPro" id="IPR004358">
    <property type="entry name" value="Sig_transdc_His_kin-like_C"/>
</dbReference>
<evidence type="ECO:0000256" key="5">
    <source>
        <dbReference type="SAM" id="Phobius"/>
    </source>
</evidence>
<evidence type="ECO:0000313" key="13">
    <source>
        <dbReference type="Proteomes" id="UP000175993"/>
    </source>
</evidence>
<dbReference type="Proteomes" id="UP000436692">
    <property type="component" value="Unassembled WGS sequence"/>
</dbReference>
<dbReference type="SMART" id="SM00387">
    <property type="entry name" value="HATPase_c"/>
    <property type="match status" value="1"/>
</dbReference>
<evidence type="ECO:0000313" key="9">
    <source>
        <dbReference type="EMBL" id="MBF2712895.1"/>
    </source>
</evidence>
<dbReference type="SMART" id="SM00388">
    <property type="entry name" value="HisKA"/>
    <property type="match status" value="1"/>
</dbReference>
<dbReference type="CDD" id="cd00082">
    <property type="entry name" value="HisKA"/>
    <property type="match status" value="1"/>
</dbReference>
<evidence type="ECO:0000313" key="12">
    <source>
        <dbReference type="EMBL" id="MVA59205.1"/>
    </source>
</evidence>